<accession>A0A076LBH7</accession>
<dbReference type="PROSITE" id="PS00052">
    <property type="entry name" value="RIBOSOMAL_S7"/>
    <property type="match status" value="1"/>
</dbReference>
<dbReference type="PIRSF" id="PIRSF002122">
    <property type="entry name" value="RPS7p_RPS7a_RPS5e_RPS7o"/>
    <property type="match status" value="1"/>
</dbReference>
<dbReference type="InterPro" id="IPR036823">
    <property type="entry name" value="Ribosomal_uS7_dom_sf"/>
</dbReference>
<dbReference type="GO" id="GO:0019843">
    <property type="term" value="F:rRNA binding"/>
    <property type="evidence" value="ECO:0007669"/>
    <property type="project" value="UniProtKB-UniRule"/>
</dbReference>
<dbReference type="Pfam" id="PF00177">
    <property type="entry name" value="Ribosomal_S7"/>
    <property type="match status" value="1"/>
</dbReference>
<dbReference type="GeneID" id="24891504"/>
<dbReference type="InterPro" id="IPR020606">
    <property type="entry name" value="Ribosomal_uS7_CS"/>
</dbReference>
<dbReference type="AlphaFoldDB" id="A0A076LBH7"/>
<evidence type="ECO:0000256" key="8">
    <source>
        <dbReference type="RuleBase" id="RU003619"/>
    </source>
</evidence>
<dbReference type="OrthoDB" id="45346at2157"/>
<evidence type="ECO:0000256" key="5">
    <source>
        <dbReference type="ARBA" id="ARBA00022980"/>
    </source>
</evidence>
<keyword evidence="5 7" id="KW-0689">Ribosomal protein</keyword>
<evidence type="ECO:0000256" key="1">
    <source>
        <dbReference type="ARBA" id="ARBA00007151"/>
    </source>
</evidence>
<protein>
    <recommendedName>
        <fullName evidence="7">Small ribosomal subunit protein uS7</fullName>
    </recommendedName>
</protein>
<feature type="domain" description="Small ribosomal subunit protein uS7" evidence="10">
    <location>
        <begin position="25"/>
        <end position="191"/>
    </location>
</feature>
<gene>
    <name evidence="7" type="primary">rps7</name>
    <name evidence="11" type="ORF">JH146_0895</name>
</gene>
<dbReference type="Gene3D" id="1.10.455.10">
    <property type="entry name" value="Ribosomal protein S7 domain"/>
    <property type="match status" value="1"/>
</dbReference>
<comment type="similarity">
    <text evidence="1 7 8">Belongs to the universal ribosomal protein uS7 family.</text>
</comment>
<evidence type="ECO:0000259" key="10">
    <source>
        <dbReference type="Pfam" id="PF00177"/>
    </source>
</evidence>
<organism evidence="11 12">
    <name type="scientific">Methanocaldococcus bathoardescens</name>
    <dbReference type="NCBI Taxonomy" id="1301915"/>
    <lineage>
        <taxon>Archaea</taxon>
        <taxon>Methanobacteriati</taxon>
        <taxon>Methanobacteriota</taxon>
        <taxon>Methanomada group</taxon>
        <taxon>Methanococci</taxon>
        <taxon>Methanococcales</taxon>
        <taxon>Methanocaldococcaceae</taxon>
        <taxon>Methanocaldococcus</taxon>
    </lineage>
</organism>
<reference evidence="11 12" key="1">
    <citation type="journal article" date="2015" name="Int. J. Syst. Evol. Microbiol.">
        <title>M ethanocaldococcus bathoardescens sp. nov., a hyperthermophilic methanogen isolated from a volcanically active deep-sea hydrothermal vent.</title>
        <authorList>
            <person name="Stewart L.C."/>
            <person name="Jung J.H."/>
            <person name="Kim Y.T."/>
            <person name="Kwon S.W."/>
            <person name="Park C.S."/>
            <person name="Holden J.F."/>
        </authorList>
    </citation>
    <scope>NUCLEOTIDE SEQUENCE [LARGE SCALE GENOMIC DNA]</scope>
    <source>
        <strain evidence="11 12">JH146</strain>
    </source>
</reference>
<keyword evidence="3 7" id="KW-0699">rRNA-binding</keyword>
<dbReference type="GO" id="GO:0015935">
    <property type="term" value="C:small ribosomal subunit"/>
    <property type="evidence" value="ECO:0007669"/>
    <property type="project" value="UniProtKB-UniRule"/>
</dbReference>
<evidence type="ECO:0000256" key="2">
    <source>
        <dbReference type="ARBA" id="ARBA00011458"/>
    </source>
</evidence>
<dbReference type="CDD" id="cd14867">
    <property type="entry name" value="uS7_Eukaryote"/>
    <property type="match status" value="1"/>
</dbReference>
<proteinExistence type="inferred from homology"/>
<dbReference type="HAMAP" id="MF_00480_A">
    <property type="entry name" value="Ribosomal_uS7_A"/>
    <property type="match status" value="1"/>
</dbReference>
<dbReference type="InterPro" id="IPR026018">
    <property type="entry name" value="Ribosomal_uS7_arc"/>
</dbReference>
<evidence type="ECO:0000256" key="3">
    <source>
        <dbReference type="ARBA" id="ARBA00022730"/>
    </source>
</evidence>
<dbReference type="SUPFAM" id="SSF47973">
    <property type="entry name" value="Ribosomal protein S7"/>
    <property type="match status" value="1"/>
</dbReference>
<evidence type="ECO:0000256" key="6">
    <source>
        <dbReference type="ARBA" id="ARBA00023274"/>
    </source>
</evidence>
<dbReference type="EMBL" id="CP009149">
    <property type="protein sequence ID" value="AIJ05740.1"/>
    <property type="molecule type" value="Genomic_DNA"/>
</dbReference>
<dbReference type="NCBIfam" id="TIGR01028">
    <property type="entry name" value="uS7_euk_arch"/>
    <property type="match status" value="1"/>
</dbReference>
<comment type="subunit">
    <text evidence="2 7 9">Part of the 30S ribosomal subunit.</text>
</comment>
<dbReference type="NCBIfam" id="NF003106">
    <property type="entry name" value="PRK04027.1"/>
    <property type="match status" value="1"/>
</dbReference>
<dbReference type="KEGG" id="mjh:JH146_0895"/>
<dbReference type="PANTHER" id="PTHR11205">
    <property type="entry name" value="RIBOSOMAL PROTEIN S7"/>
    <property type="match status" value="1"/>
</dbReference>
<dbReference type="Proteomes" id="UP000028781">
    <property type="component" value="Chromosome"/>
</dbReference>
<evidence type="ECO:0000256" key="7">
    <source>
        <dbReference type="HAMAP-Rule" id="MF_00480"/>
    </source>
</evidence>
<evidence type="ECO:0000313" key="11">
    <source>
        <dbReference type="EMBL" id="AIJ05740.1"/>
    </source>
</evidence>
<evidence type="ECO:0000313" key="12">
    <source>
        <dbReference type="Proteomes" id="UP000028781"/>
    </source>
</evidence>
<dbReference type="InterPro" id="IPR000235">
    <property type="entry name" value="Ribosomal_uS7"/>
</dbReference>
<dbReference type="STRING" id="1301915.JH146_0895"/>
<evidence type="ECO:0000256" key="4">
    <source>
        <dbReference type="ARBA" id="ARBA00022884"/>
    </source>
</evidence>
<dbReference type="FunFam" id="1.10.455.10:FF:000011">
    <property type="entry name" value="30S ribosomal protein S7"/>
    <property type="match status" value="1"/>
</dbReference>
<evidence type="ECO:0000256" key="9">
    <source>
        <dbReference type="RuleBase" id="RU003621"/>
    </source>
</evidence>
<dbReference type="InterPro" id="IPR023798">
    <property type="entry name" value="Ribosomal_uS7_dom"/>
</dbReference>
<sequence>MELDEIKIFGKWSTKDVVVKDPGLRNYINLTPIYVPHTAGRYTKRQFEKAKMNIVERLVNKVMRREENTGKKLKALKIVENAFEIIEKRTKQNPIQVLVDAIENAGPREDTTRISYGGIVYLQSVDCSSLRRIDVALRNIAIGAYMAAHKSKKPIEEALAEEIIAAARGDIQKSYAVRKKEETERVAQSAR</sequence>
<dbReference type="HOGENOM" id="CLU_063975_0_0_2"/>
<keyword evidence="4 7" id="KW-0694">RNA-binding</keyword>
<dbReference type="InterPro" id="IPR005716">
    <property type="entry name" value="Ribosomal_uS7_euk/arc"/>
</dbReference>
<keyword evidence="12" id="KW-1185">Reference proteome</keyword>
<name>A0A076LBH7_9EURY</name>
<dbReference type="RefSeq" id="WP_048201893.1">
    <property type="nucleotide sequence ID" value="NZ_CP009149.1"/>
</dbReference>
<comment type="function">
    <text evidence="7 9">One of the primary rRNA binding proteins, it binds directly to 16S rRNA where it nucleates assembly of the head domain of the 30S subunit. Is located at the subunit interface close to the decoding center.</text>
</comment>
<dbReference type="GO" id="GO:0006412">
    <property type="term" value="P:translation"/>
    <property type="evidence" value="ECO:0007669"/>
    <property type="project" value="UniProtKB-UniRule"/>
</dbReference>
<dbReference type="GO" id="GO:0003735">
    <property type="term" value="F:structural constituent of ribosome"/>
    <property type="evidence" value="ECO:0007669"/>
    <property type="project" value="UniProtKB-UniRule"/>
</dbReference>
<keyword evidence="6 7" id="KW-0687">Ribonucleoprotein</keyword>